<evidence type="ECO:0000256" key="7">
    <source>
        <dbReference type="HAMAP-Rule" id="MF_00109"/>
    </source>
</evidence>
<dbReference type="PRINTS" id="PR01100">
    <property type="entry name" value="SHIKIMTKNASE"/>
</dbReference>
<dbReference type="NCBIfam" id="NF006015">
    <property type="entry name" value="PRK08154.1"/>
    <property type="match status" value="1"/>
</dbReference>
<feature type="binding site" evidence="7">
    <location>
        <position position="229"/>
    </location>
    <ligand>
        <name>substrate</name>
    </ligand>
</feature>
<dbReference type="UniPathway" id="UPA00053">
    <property type="reaction ID" value="UER00088"/>
</dbReference>
<dbReference type="Pfam" id="PF01202">
    <property type="entry name" value="SKI"/>
    <property type="match status" value="1"/>
</dbReference>
<dbReference type="GO" id="GO:0000287">
    <property type="term" value="F:magnesium ion binding"/>
    <property type="evidence" value="ECO:0007669"/>
    <property type="project" value="UniProtKB-UniRule"/>
</dbReference>
<comment type="subcellular location">
    <subcellularLocation>
        <location evidence="7">Cytoplasm</location>
    </subcellularLocation>
</comment>
<reference evidence="11" key="1">
    <citation type="submission" date="2017-02" db="EMBL/GenBank/DDBJ databases">
        <title>Complete genome sequence of Cupriavidus necator strain NH9, a 3-chlorobenzoate degrader.</title>
        <authorList>
            <person name="Moriuchi R."/>
            <person name="Dohra H."/>
            <person name="Ogawa N."/>
        </authorList>
    </citation>
    <scope>NUCLEOTIDE SEQUENCE [LARGE SCALE GENOMIC DNA]</scope>
    <source>
        <strain evidence="11">NH9</strain>
    </source>
</reference>
<dbReference type="GO" id="GO:0004765">
    <property type="term" value="F:shikimate kinase activity"/>
    <property type="evidence" value="ECO:0007669"/>
    <property type="project" value="UniProtKB-UniRule"/>
</dbReference>
<dbReference type="EMBL" id="CP017757">
    <property type="protein sequence ID" value="AQV93676.1"/>
    <property type="molecule type" value="Genomic_DNA"/>
</dbReference>
<feature type="binding site" evidence="7">
    <location>
        <position position="303"/>
    </location>
    <ligand>
        <name>ATP</name>
        <dbReference type="ChEBI" id="CHEBI:30616"/>
    </ligand>
</feature>
<dbReference type="CDD" id="cd00464">
    <property type="entry name" value="SK"/>
    <property type="match status" value="1"/>
</dbReference>
<dbReference type="InterPro" id="IPR001387">
    <property type="entry name" value="Cro/C1-type_HTH"/>
</dbReference>
<dbReference type="PANTHER" id="PTHR21087:SF16">
    <property type="entry name" value="SHIKIMATE KINASE 1, CHLOROPLASTIC"/>
    <property type="match status" value="1"/>
</dbReference>
<comment type="subunit">
    <text evidence="7">Monomer.</text>
</comment>
<evidence type="ECO:0000256" key="6">
    <source>
        <dbReference type="ARBA" id="ARBA00023141"/>
    </source>
</evidence>
<evidence type="ECO:0000256" key="1">
    <source>
        <dbReference type="ARBA" id="ARBA00022605"/>
    </source>
</evidence>
<evidence type="ECO:0000313" key="11">
    <source>
        <dbReference type="Proteomes" id="UP000189627"/>
    </source>
</evidence>
<comment type="similarity">
    <text evidence="7">Belongs to the shikimate kinase family.</text>
</comment>
<protein>
    <recommendedName>
        <fullName evidence="7">Shikimate kinase</fullName>
        <shortName evidence="7">SK</shortName>
        <ecNumber evidence="7">2.7.1.71</ecNumber>
    </recommendedName>
</protein>
<dbReference type="HAMAP" id="MF_00109">
    <property type="entry name" value="Shikimate_kinase"/>
    <property type="match status" value="1"/>
</dbReference>
<keyword evidence="5 7" id="KW-0067">ATP-binding</keyword>
<evidence type="ECO:0000313" key="10">
    <source>
        <dbReference type="EMBL" id="AQV93676.1"/>
    </source>
</evidence>
<dbReference type="InterPro" id="IPR000623">
    <property type="entry name" value="Shikimate_kinase/TSH1"/>
</dbReference>
<keyword evidence="7" id="KW-0460">Magnesium</keyword>
<keyword evidence="7" id="KW-0963">Cytoplasm</keyword>
<feature type="binding site" evidence="7">
    <location>
        <position position="287"/>
    </location>
    <ligand>
        <name>substrate</name>
    </ligand>
</feature>
<evidence type="ECO:0000256" key="8">
    <source>
        <dbReference type="SAM" id="MobiDB-lite"/>
    </source>
</evidence>
<evidence type="ECO:0000256" key="3">
    <source>
        <dbReference type="ARBA" id="ARBA00022741"/>
    </source>
</evidence>
<dbReference type="EC" id="2.7.1.71" evidence="7"/>
<keyword evidence="1 7" id="KW-0028">Amino-acid biosynthesis</keyword>
<feature type="region of interest" description="Disordered" evidence="8">
    <location>
        <begin position="1"/>
        <end position="38"/>
    </location>
</feature>
<dbReference type="PROSITE" id="PS50943">
    <property type="entry name" value="HTH_CROC1"/>
    <property type="match status" value="1"/>
</dbReference>
<evidence type="ECO:0000256" key="2">
    <source>
        <dbReference type="ARBA" id="ARBA00022679"/>
    </source>
</evidence>
<dbReference type="KEGG" id="cuh:BJN34_07195"/>
<feature type="domain" description="HTH cro/C1-type" evidence="9">
    <location>
        <begin position="45"/>
        <end position="99"/>
    </location>
</feature>
<dbReference type="SUPFAM" id="SSF52540">
    <property type="entry name" value="P-loop containing nucleoside triphosphate hydrolases"/>
    <property type="match status" value="1"/>
</dbReference>
<feature type="binding site" evidence="7">
    <location>
        <position position="206"/>
    </location>
    <ligand>
        <name>substrate</name>
    </ligand>
</feature>
<dbReference type="Proteomes" id="UP000189627">
    <property type="component" value="Chromosome 1"/>
</dbReference>
<dbReference type="GO" id="GO:0005524">
    <property type="term" value="F:ATP binding"/>
    <property type="evidence" value="ECO:0007669"/>
    <property type="project" value="UniProtKB-UniRule"/>
</dbReference>
<proteinExistence type="inferred from homology"/>
<keyword evidence="4 7" id="KW-0418">Kinase</keyword>
<dbReference type="SUPFAM" id="SSF47413">
    <property type="entry name" value="lambda repressor-like DNA-binding domains"/>
    <property type="match status" value="1"/>
</dbReference>
<dbReference type="Gene3D" id="3.40.50.300">
    <property type="entry name" value="P-loop containing nucleotide triphosphate hydrolases"/>
    <property type="match status" value="1"/>
</dbReference>
<evidence type="ECO:0000259" key="9">
    <source>
        <dbReference type="PROSITE" id="PS50943"/>
    </source>
</evidence>
<dbReference type="GO" id="GO:0005829">
    <property type="term" value="C:cytosol"/>
    <property type="evidence" value="ECO:0007669"/>
    <property type="project" value="TreeGrafter"/>
</dbReference>
<dbReference type="Gene3D" id="1.10.260.40">
    <property type="entry name" value="lambda repressor-like DNA-binding domains"/>
    <property type="match status" value="1"/>
</dbReference>
<keyword evidence="3 7" id="KW-0547">Nucleotide-binding</keyword>
<keyword evidence="7" id="KW-0479">Metal-binding</keyword>
<feature type="binding site" evidence="7">
    <location>
        <position position="164"/>
    </location>
    <ligand>
        <name>Mg(2+)</name>
        <dbReference type="ChEBI" id="CHEBI:18420"/>
    </ligand>
</feature>
<comment type="function">
    <text evidence="7">Catalyzes the specific phosphorylation of the 3-hydroxyl group of shikimic acid using ATP as a cosubstrate.</text>
</comment>
<feature type="binding site" evidence="7">
    <location>
        <position position="268"/>
    </location>
    <ligand>
        <name>ATP</name>
        <dbReference type="ChEBI" id="CHEBI:30616"/>
    </ligand>
</feature>
<dbReference type="InterPro" id="IPR010982">
    <property type="entry name" value="Lambda_DNA-bd_dom_sf"/>
</dbReference>
<organism evidence="10 11">
    <name type="scientific">Cupriavidus necator</name>
    <name type="common">Alcaligenes eutrophus</name>
    <name type="synonym">Ralstonia eutropha</name>
    <dbReference type="NCBI Taxonomy" id="106590"/>
    <lineage>
        <taxon>Bacteria</taxon>
        <taxon>Pseudomonadati</taxon>
        <taxon>Pseudomonadota</taxon>
        <taxon>Betaproteobacteria</taxon>
        <taxon>Burkholderiales</taxon>
        <taxon>Burkholderiaceae</taxon>
        <taxon>Cupriavidus</taxon>
    </lineage>
</organism>
<dbReference type="OrthoDB" id="9800332at2"/>
<dbReference type="AlphaFoldDB" id="A0A1U9ULN7"/>
<dbReference type="GO" id="GO:0009423">
    <property type="term" value="P:chorismate biosynthetic process"/>
    <property type="evidence" value="ECO:0007669"/>
    <property type="project" value="UniProtKB-UniRule"/>
</dbReference>
<dbReference type="InterPro" id="IPR031322">
    <property type="entry name" value="Shikimate/glucono_kinase"/>
</dbReference>
<comment type="caution">
    <text evidence="7">Lacks conserved residue(s) required for the propagation of feature annotation.</text>
</comment>
<evidence type="ECO:0000256" key="4">
    <source>
        <dbReference type="ARBA" id="ARBA00022777"/>
    </source>
</evidence>
<dbReference type="CDD" id="cd00093">
    <property type="entry name" value="HTH_XRE"/>
    <property type="match status" value="1"/>
</dbReference>
<dbReference type="GO" id="GO:0003677">
    <property type="term" value="F:DNA binding"/>
    <property type="evidence" value="ECO:0007669"/>
    <property type="project" value="InterPro"/>
</dbReference>
<comment type="catalytic activity">
    <reaction evidence="7">
        <text>shikimate + ATP = 3-phosphoshikimate + ADP + H(+)</text>
        <dbReference type="Rhea" id="RHEA:13121"/>
        <dbReference type="ChEBI" id="CHEBI:15378"/>
        <dbReference type="ChEBI" id="CHEBI:30616"/>
        <dbReference type="ChEBI" id="CHEBI:36208"/>
        <dbReference type="ChEBI" id="CHEBI:145989"/>
        <dbReference type="ChEBI" id="CHEBI:456216"/>
        <dbReference type="EC" id="2.7.1.71"/>
    </reaction>
</comment>
<dbReference type="PANTHER" id="PTHR21087">
    <property type="entry name" value="SHIKIMATE KINASE"/>
    <property type="match status" value="1"/>
</dbReference>
<feature type="binding site" evidence="7">
    <location>
        <begin position="160"/>
        <end position="165"/>
    </location>
    <ligand>
        <name>ATP</name>
        <dbReference type="ChEBI" id="CHEBI:30616"/>
    </ligand>
</feature>
<comment type="cofactor">
    <cofactor evidence="7">
        <name>Mg(2+)</name>
        <dbReference type="ChEBI" id="CHEBI:18420"/>
    </cofactor>
    <text evidence="7">Binds 1 Mg(2+) ion per subunit.</text>
</comment>
<evidence type="ECO:0000256" key="5">
    <source>
        <dbReference type="ARBA" id="ARBA00022840"/>
    </source>
</evidence>
<dbReference type="Pfam" id="PF01381">
    <property type="entry name" value="HTH_3"/>
    <property type="match status" value="1"/>
</dbReference>
<keyword evidence="6 7" id="KW-0057">Aromatic amino acid biosynthesis</keyword>
<dbReference type="InterPro" id="IPR027417">
    <property type="entry name" value="P-loop_NTPase"/>
</dbReference>
<dbReference type="RefSeq" id="WP_078196003.1">
    <property type="nucleotide sequence ID" value="NZ_CP017757.2"/>
</dbReference>
<gene>
    <name evidence="7" type="primary">aroK</name>
    <name evidence="10" type="ORF">BJN34_07195</name>
</gene>
<comment type="pathway">
    <text evidence="7">Metabolic intermediate biosynthesis; chorismate biosynthesis; chorismate from D-erythrose 4-phosphate and phosphoenolpyruvate: step 5/7.</text>
</comment>
<sequence>MRRDSAPLPAANAENADSAGEADTRPAPAANGERDPYLTQLGERIRSLRASRGMSRKDLARGAGVSERYLANLETGTGNASVLLLRQVARALDVPLPVVLAEVDSLNGQQATEFAQMVQWLAQLPAGDLARVREASRHALAPEESGDARHRRIALIGLRGAGKSTLGRALAAARDVPFVELNTVIEQEAGASLSEIHSLYGQAAYRRYEMRALERSLREHDRMVLATPGSLVSEPATFNLLLAQCYTIWVRTSPEEHMARVVAQGDMRPMEGNREAMADLRRILQARAPLYDRADISIDTSGQDAATSLQQLRAQLQAAGA</sequence>
<accession>A0A1U9ULN7</accession>
<dbReference type="GO" id="GO:0009073">
    <property type="term" value="P:aromatic amino acid family biosynthetic process"/>
    <property type="evidence" value="ECO:0007669"/>
    <property type="project" value="UniProtKB-KW"/>
</dbReference>
<keyword evidence="2 7" id="KW-0808">Transferase</keyword>
<dbReference type="GO" id="GO:0008652">
    <property type="term" value="P:amino acid biosynthetic process"/>
    <property type="evidence" value="ECO:0007669"/>
    <property type="project" value="UniProtKB-KW"/>
</dbReference>
<dbReference type="SMART" id="SM00530">
    <property type="entry name" value="HTH_XRE"/>
    <property type="match status" value="1"/>
</dbReference>
<name>A0A1U9ULN7_CUPNE</name>